<dbReference type="EC" id="6.1.1.19" evidence="1"/>
<dbReference type="Pfam" id="PF05746">
    <property type="entry name" value="DALR_1"/>
    <property type="match status" value="1"/>
</dbReference>
<feature type="domain" description="Arginyl tRNA synthetase N-terminal" evidence="7">
    <location>
        <begin position="29"/>
        <end position="120"/>
    </location>
</feature>
<evidence type="ECO:0000259" key="6">
    <source>
        <dbReference type="SMART" id="SM00836"/>
    </source>
</evidence>
<reference evidence="9" key="1">
    <citation type="journal article" date="2019" name="Int. J. Syst. Evol. Microbiol.">
        <title>The Global Catalogue of Microorganisms (GCM) 10K type strain sequencing project: providing services to taxonomists for standard genome sequencing and annotation.</title>
        <authorList>
            <consortium name="The Broad Institute Genomics Platform"/>
            <consortium name="The Broad Institute Genome Sequencing Center for Infectious Disease"/>
            <person name="Wu L."/>
            <person name="Ma J."/>
        </authorList>
    </citation>
    <scope>NUCLEOTIDE SEQUENCE [LARGE SCALE GENOMIC DNA]</scope>
    <source>
        <strain evidence="9">JCM 4805</strain>
    </source>
</reference>
<dbReference type="PANTHER" id="PTHR11956:SF5">
    <property type="entry name" value="ARGININE--TRNA LIGASE, CYTOPLASMIC"/>
    <property type="match status" value="1"/>
</dbReference>
<keyword evidence="4" id="KW-0067">ATP-binding</keyword>
<evidence type="ECO:0000256" key="5">
    <source>
        <dbReference type="ARBA" id="ARBA00049339"/>
    </source>
</evidence>
<dbReference type="Proteomes" id="UP001500909">
    <property type="component" value="Unassembled WGS sequence"/>
</dbReference>
<sequence>MFGQGVSEGRNPFAYPPPFSHTLVLVTPAELSRTVLRSVRGAVEARELVLAESALPERVDVAPPPHEGCGDYATNVALRLAKAAGAPPREVAGVVAKRLAGVPGIAAVDIAGPGFLNITLGGDASAALVREVLAAGSAYGRTGRVAGAASGPGSPVHLRPAPHPRAAVVAEALRAVMEAVGEGTRAGGEDVRPVPVRESDGGYATAEELVARLGSDEMRWVLLYPAAHDHVRVPERPVQREGNPRFLVQYAYARTCAALRNAHDLGVLPAGADEAAAEQAAVARNKAGATAGSVDDGVTVPYTPLHAALAAYPAVLEAAARLRAPDRLARHLEVTADAVLRFLVTCPPLPVGEQKPMTVHRARLAVAQAAGTVLANGLTLLGVSAPEHL</sequence>
<gene>
    <name evidence="8" type="ORF">GCM10010361_58020</name>
</gene>
<dbReference type="Gene3D" id="3.30.1360.70">
    <property type="entry name" value="Arginyl tRNA synthetase N-terminal domain"/>
    <property type="match status" value="1"/>
</dbReference>
<dbReference type="PANTHER" id="PTHR11956">
    <property type="entry name" value="ARGINYL-TRNA SYNTHETASE"/>
    <property type="match status" value="1"/>
</dbReference>
<proteinExistence type="predicted"/>
<evidence type="ECO:0000256" key="1">
    <source>
        <dbReference type="ARBA" id="ARBA00012837"/>
    </source>
</evidence>
<dbReference type="SMART" id="SM00836">
    <property type="entry name" value="DALR_1"/>
    <property type="match status" value="1"/>
</dbReference>
<dbReference type="NCBIfam" id="NF045898">
    <property type="entry name" value="ArgS_rel_codon"/>
    <property type="match status" value="1"/>
</dbReference>
<keyword evidence="2" id="KW-0436">Ligase</keyword>
<evidence type="ECO:0000313" key="9">
    <source>
        <dbReference type="Proteomes" id="UP001500909"/>
    </source>
</evidence>
<dbReference type="Gene3D" id="1.10.730.10">
    <property type="entry name" value="Isoleucyl-tRNA Synthetase, Domain 1"/>
    <property type="match status" value="1"/>
</dbReference>
<keyword evidence="9" id="KW-1185">Reference proteome</keyword>
<dbReference type="InterPro" id="IPR008909">
    <property type="entry name" value="DALR_anticod-bd"/>
</dbReference>
<evidence type="ECO:0000256" key="2">
    <source>
        <dbReference type="ARBA" id="ARBA00022598"/>
    </source>
</evidence>
<keyword evidence="3" id="KW-0547">Nucleotide-binding</keyword>
<dbReference type="InterPro" id="IPR001278">
    <property type="entry name" value="Arg-tRNA-ligase"/>
</dbReference>
<dbReference type="SUPFAM" id="SSF55190">
    <property type="entry name" value="Arginyl-tRNA synthetase (ArgRS), N-terminal 'additional' domain"/>
    <property type="match status" value="1"/>
</dbReference>
<accession>A0ABP3KRH4</accession>
<evidence type="ECO:0000259" key="7">
    <source>
        <dbReference type="SMART" id="SM01016"/>
    </source>
</evidence>
<evidence type="ECO:0000256" key="3">
    <source>
        <dbReference type="ARBA" id="ARBA00022741"/>
    </source>
</evidence>
<comment type="catalytic activity">
    <reaction evidence="5">
        <text>tRNA(Arg) + L-arginine + ATP = L-arginyl-tRNA(Arg) + AMP + diphosphate</text>
        <dbReference type="Rhea" id="RHEA:20301"/>
        <dbReference type="Rhea" id="RHEA-COMP:9658"/>
        <dbReference type="Rhea" id="RHEA-COMP:9673"/>
        <dbReference type="ChEBI" id="CHEBI:30616"/>
        <dbReference type="ChEBI" id="CHEBI:32682"/>
        <dbReference type="ChEBI" id="CHEBI:33019"/>
        <dbReference type="ChEBI" id="CHEBI:78442"/>
        <dbReference type="ChEBI" id="CHEBI:78513"/>
        <dbReference type="ChEBI" id="CHEBI:456215"/>
        <dbReference type="EC" id="6.1.1.19"/>
    </reaction>
</comment>
<dbReference type="SMART" id="SM01016">
    <property type="entry name" value="Arg_tRNA_synt_N"/>
    <property type="match status" value="1"/>
</dbReference>
<feature type="domain" description="DALR anticodon binding" evidence="6">
    <location>
        <begin position="248"/>
        <end position="389"/>
    </location>
</feature>
<dbReference type="InterPro" id="IPR005148">
    <property type="entry name" value="Arg-tRNA-synth_N"/>
</dbReference>
<name>A0ABP3KRH4_9ACTN</name>
<comment type="caution">
    <text evidence="8">The sequence shown here is derived from an EMBL/GenBank/DDBJ whole genome shotgun (WGS) entry which is preliminary data.</text>
</comment>
<dbReference type="InterPro" id="IPR036695">
    <property type="entry name" value="Arg-tRNA-synth_N_sf"/>
</dbReference>
<dbReference type="EMBL" id="BAAABY010000044">
    <property type="protein sequence ID" value="GAA0485572.1"/>
    <property type="molecule type" value="Genomic_DNA"/>
</dbReference>
<dbReference type="Pfam" id="PF03485">
    <property type="entry name" value="Arg_tRNA_synt_N"/>
    <property type="match status" value="1"/>
</dbReference>
<evidence type="ECO:0000313" key="8">
    <source>
        <dbReference type="EMBL" id="GAA0485572.1"/>
    </source>
</evidence>
<evidence type="ECO:0000256" key="4">
    <source>
        <dbReference type="ARBA" id="ARBA00022840"/>
    </source>
</evidence>
<protein>
    <recommendedName>
        <fullName evidence="1">arginine--tRNA ligase</fullName>
        <ecNumber evidence="1">6.1.1.19</ecNumber>
    </recommendedName>
</protein>
<dbReference type="InterPro" id="IPR009080">
    <property type="entry name" value="tRNAsynth_Ia_anticodon-bd"/>
</dbReference>
<organism evidence="8 9">
    <name type="scientific">Streptomyces olivaceiscleroticus</name>
    <dbReference type="NCBI Taxonomy" id="68245"/>
    <lineage>
        <taxon>Bacteria</taxon>
        <taxon>Bacillati</taxon>
        <taxon>Actinomycetota</taxon>
        <taxon>Actinomycetes</taxon>
        <taxon>Kitasatosporales</taxon>
        <taxon>Streptomycetaceae</taxon>
        <taxon>Streptomyces</taxon>
    </lineage>
</organism>
<dbReference type="SUPFAM" id="SSF47323">
    <property type="entry name" value="Anticodon-binding domain of a subclass of class I aminoacyl-tRNA synthetases"/>
    <property type="match status" value="1"/>
</dbReference>